<evidence type="ECO:0000256" key="6">
    <source>
        <dbReference type="RuleBase" id="RU003983"/>
    </source>
</evidence>
<keyword evidence="3 6" id="KW-0378">Hydrolase</keyword>
<evidence type="ECO:0000313" key="10">
    <source>
        <dbReference type="Proteomes" id="UP000428328"/>
    </source>
</evidence>
<dbReference type="Gene3D" id="3.30.2010.10">
    <property type="entry name" value="Metalloproteases ('zincins'), catalytic domain"/>
    <property type="match status" value="1"/>
</dbReference>
<comment type="similarity">
    <text evidence="6">Belongs to the peptidase M48 family.</text>
</comment>
<evidence type="ECO:0000259" key="8">
    <source>
        <dbReference type="Pfam" id="PF01435"/>
    </source>
</evidence>
<keyword evidence="4 6" id="KW-0862">Zinc</keyword>
<dbReference type="GO" id="GO:0004222">
    <property type="term" value="F:metalloendopeptidase activity"/>
    <property type="evidence" value="ECO:0007669"/>
    <property type="project" value="InterPro"/>
</dbReference>
<reference evidence="9 10" key="1">
    <citation type="submission" date="2019-11" db="EMBL/GenBank/DDBJ databases">
        <authorList>
            <person name="Zheng R.K."/>
            <person name="Sun C.M."/>
        </authorList>
    </citation>
    <scope>NUCLEOTIDE SEQUENCE [LARGE SCALE GENOMIC DNA]</scope>
    <source>
        <strain evidence="9 10">SRB007</strain>
    </source>
</reference>
<organism evidence="9 10">
    <name type="scientific">Pseudodesulfovibrio cashew</name>
    <dbReference type="NCBI Taxonomy" id="2678688"/>
    <lineage>
        <taxon>Bacteria</taxon>
        <taxon>Pseudomonadati</taxon>
        <taxon>Thermodesulfobacteriota</taxon>
        <taxon>Desulfovibrionia</taxon>
        <taxon>Desulfovibrionales</taxon>
        <taxon>Desulfovibrionaceae</taxon>
    </lineage>
</organism>
<dbReference type="AlphaFoldDB" id="A0A6I6JRB9"/>
<keyword evidence="7" id="KW-0472">Membrane</keyword>
<evidence type="ECO:0000256" key="5">
    <source>
        <dbReference type="ARBA" id="ARBA00023049"/>
    </source>
</evidence>
<gene>
    <name evidence="9" type="ORF">GM415_08390</name>
</gene>
<dbReference type="KEGG" id="psel:GM415_08390"/>
<evidence type="ECO:0000256" key="1">
    <source>
        <dbReference type="ARBA" id="ARBA00022670"/>
    </source>
</evidence>
<evidence type="ECO:0000256" key="3">
    <source>
        <dbReference type="ARBA" id="ARBA00022801"/>
    </source>
</evidence>
<comment type="cofactor">
    <cofactor evidence="6">
        <name>Zn(2+)</name>
        <dbReference type="ChEBI" id="CHEBI:29105"/>
    </cofactor>
    <text evidence="6">Binds 1 zinc ion per subunit.</text>
</comment>
<keyword evidence="10" id="KW-1185">Reference proteome</keyword>
<name>A0A6I6JRB9_9BACT</name>
<keyword evidence="1 6" id="KW-0645">Protease</keyword>
<keyword evidence="5 6" id="KW-0482">Metalloprotease</keyword>
<evidence type="ECO:0000256" key="4">
    <source>
        <dbReference type="ARBA" id="ARBA00022833"/>
    </source>
</evidence>
<dbReference type="Proteomes" id="UP000428328">
    <property type="component" value="Chromosome"/>
</dbReference>
<dbReference type="GO" id="GO:0016020">
    <property type="term" value="C:membrane"/>
    <property type="evidence" value="ECO:0007669"/>
    <property type="project" value="TreeGrafter"/>
</dbReference>
<evidence type="ECO:0000256" key="2">
    <source>
        <dbReference type="ARBA" id="ARBA00022723"/>
    </source>
</evidence>
<proteinExistence type="inferred from homology"/>
<dbReference type="GO" id="GO:0046872">
    <property type="term" value="F:metal ion binding"/>
    <property type="evidence" value="ECO:0007669"/>
    <property type="project" value="UniProtKB-KW"/>
</dbReference>
<dbReference type="CDD" id="cd07332">
    <property type="entry name" value="M48C_Oma1_like"/>
    <property type="match status" value="1"/>
</dbReference>
<keyword evidence="2" id="KW-0479">Metal-binding</keyword>
<dbReference type="PANTHER" id="PTHR22726">
    <property type="entry name" value="METALLOENDOPEPTIDASE OMA1"/>
    <property type="match status" value="1"/>
</dbReference>
<sequence>MRLTNKLPQRNHNLSPASPLGNFLKSLIGGAVILAVLYFGMVWMLDLCIPHISPEMEAWLGNVFSRHYDGGGRTGEEVRLQHLLDSLAATGPALPYRPVVHIEQSDGVNAFALPGGNIVVLSGLLDQAASEREEAFVLAHELGHIAHRDHLLGLGRAITLTSLNLLCSAVAGVELLPETLVLYDRSVSRQREAAADRFGLDRFYRFYGDLDGSFDFFERQKAQREQPAWAEYFSTHPGAEHRIALLQRYAADKAYAAKPVP</sequence>
<dbReference type="RefSeq" id="WP_158947367.1">
    <property type="nucleotide sequence ID" value="NZ_CP046400.1"/>
</dbReference>
<dbReference type="GO" id="GO:0051603">
    <property type="term" value="P:proteolysis involved in protein catabolic process"/>
    <property type="evidence" value="ECO:0007669"/>
    <property type="project" value="TreeGrafter"/>
</dbReference>
<feature type="transmembrane region" description="Helical" evidence="7">
    <location>
        <begin position="20"/>
        <end position="45"/>
    </location>
</feature>
<dbReference type="InterPro" id="IPR051156">
    <property type="entry name" value="Mito/Outer_Membr_Metalloprot"/>
</dbReference>
<dbReference type="Pfam" id="PF01435">
    <property type="entry name" value="Peptidase_M48"/>
    <property type="match status" value="1"/>
</dbReference>
<protein>
    <submittedName>
        <fullName evidence="9">M48 family metalloprotease</fullName>
    </submittedName>
</protein>
<keyword evidence="7" id="KW-0812">Transmembrane</keyword>
<keyword evidence="7" id="KW-1133">Transmembrane helix</keyword>
<dbReference type="EMBL" id="CP046400">
    <property type="protein sequence ID" value="QGY40144.1"/>
    <property type="molecule type" value="Genomic_DNA"/>
</dbReference>
<feature type="domain" description="Peptidase M48" evidence="8">
    <location>
        <begin position="79"/>
        <end position="248"/>
    </location>
</feature>
<dbReference type="InterPro" id="IPR001915">
    <property type="entry name" value="Peptidase_M48"/>
</dbReference>
<evidence type="ECO:0000313" key="9">
    <source>
        <dbReference type="EMBL" id="QGY40144.1"/>
    </source>
</evidence>
<evidence type="ECO:0000256" key="7">
    <source>
        <dbReference type="SAM" id="Phobius"/>
    </source>
</evidence>
<dbReference type="PANTHER" id="PTHR22726:SF1">
    <property type="entry name" value="METALLOENDOPEPTIDASE OMA1, MITOCHONDRIAL"/>
    <property type="match status" value="1"/>
</dbReference>
<accession>A0A6I6JRB9</accession>